<name>A0A101FSW3_9EURY</name>
<sequence>MKESCSLGSLFEADNGDLKPFSWFAEEDHHAGKAVLHLGGLNAHPTSQRSLHFLDQAQSILPYTRAS</sequence>
<dbReference type="Proteomes" id="UP000057043">
    <property type="component" value="Unassembled WGS sequence"/>
</dbReference>
<reference evidence="1 2" key="1">
    <citation type="journal article" date="2015" name="MBio">
        <title>Genome-Resolved Metagenomic Analysis Reveals Roles for Candidate Phyla and Other Microbial Community Members in Biogeochemical Transformations in Oil Reservoirs.</title>
        <authorList>
            <person name="Hu P."/>
            <person name="Tom L."/>
            <person name="Singh A."/>
            <person name="Thomas B.C."/>
            <person name="Baker B.J."/>
            <person name="Piceno Y.M."/>
            <person name="Andersen G.L."/>
            <person name="Banfield J.F."/>
        </authorList>
    </citation>
    <scope>NUCLEOTIDE SEQUENCE [LARGE SCALE GENOMIC DNA]</scope>
    <source>
        <strain evidence="1">57_489</strain>
    </source>
</reference>
<proteinExistence type="predicted"/>
<gene>
    <name evidence="1" type="ORF">XD72_1750</name>
</gene>
<dbReference type="AlphaFoldDB" id="A0A101FSW3"/>
<comment type="caution">
    <text evidence="1">The sequence shown here is derived from an EMBL/GenBank/DDBJ whole genome shotgun (WGS) entry which is preliminary data.</text>
</comment>
<dbReference type="EMBL" id="LGFT01000044">
    <property type="protein sequence ID" value="KUK43850.1"/>
    <property type="molecule type" value="Genomic_DNA"/>
</dbReference>
<protein>
    <submittedName>
        <fullName evidence="1">Uncharacterized protein</fullName>
    </submittedName>
</protein>
<evidence type="ECO:0000313" key="2">
    <source>
        <dbReference type="Proteomes" id="UP000057043"/>
    </source>
</evidence>
<organism evidence="1 2">
    <name type="scientific">Methanothrix harundinacea</name>
    <dbReference type="NCBI Taxonomy" id="301375"/>
    <lineage>
        <taxon>Archaea</taxon>
        <taxon>Methanobacteriati</taxon>
        <taxon>Methanobacteriota</taxon>
        <taxon>Stenosarchaea group</taxon>
        <taxon>Methanomicrobia</taxon>
        <taxon>Methanotrichales</taxon>
        <taxon>Methanotrichaceae</taxon>
        <taxon>Methanothrix</taxon>
    </lineage>
</organism>
<evidence type="ECO:0000313" key="1">
    <source>
        <dbReference type="EMBL" id="KUK43850.1"/>
    </source>
</evidence>
<accession>A0A101FSW3</accession>